<keyword evidence="3 7" id="KW-0813">Transport</keyword>
<evidence type="ECO:0000256" key="2">
    <source>
        <dbReference type="ARBA" id="ARBA00005267"/>
    </source>
</evidence>
<dbReference type="SUPFAM" id="SSF52218">
    <property type="entry name" value="Flavoproteins"/>
    <property type="match status" value="1"/>
</dbReference>
<dbReference type="Gene3D" id="3.40.50.360">
    <property type="match status" value="1"/>
</dbReference>
<dbReference type="PROSITE" id="PS00201">
    <property type="entry name" value="FLAVODOXIN"/>
    <property type="match status" value="1"/>
</dbReference>
<dbReference type="InterPro" id="IPR001226">
    <property type="entry name" value="Flavodoxin_CS"/>
</dbReference>
<keyword evidence="5 7" id="KW-0288">FMN</keyword>
<proteinExistence type="inferred from homology"/>
<dbReference type="PANTHER" id="PTHR42809">
    <property type="entry name" value="FLAVODOXIN 2"/>
    <property type="match status" value="1"/>
</dbReference>
<dbReference type="RefSeq" id="WP_131448954.1">
    <property type="nucleotide sequence ID" value="NZ_SJZB01000051.1"/>
</dbReference>
<evidence type="ECO:0000256" key="6">
    <source>
        <dbReference type="ARBA" id="ARBA00022982"/>
    </source>
</evidence>
<dbReference type="EMBL" id="SJZB01000051">
    <property type="protein sequence ID" value="TCJ11691.1"/>
    <property type="molecule type" value="Genomic_DNA"/>
</dbReference>
<dbReference type="Proteomes" id="UP000295443">
    <property type="component" value="Unassembled WGS sequence"/>
</dbReference>
<dbReference type="NCBIfam" id="NF006739">
    <property type="entry name" value="PRK09267.1-5"/>
    <property type="match status" value="1"/>
</dbReference>
<dbReference type="NCBIfam" id="TIGR01752">
    <property type="entry name" value="flav_long"/>
    <property type="match status" value="1"/>
</dbReference>
<dbReference type="PANTHER" id="PTHR42809:SF1">
    <property type="entry name" value="FLAVODOXIN 1"/>
    <property type="match status" value="1"/>
</dbReference>
<evidence type="ECO:0000256" key="4">
    <source>
        <dbReference type="ARBA" id="ARBA00022630"/>
    </source>
</evidence>
<evidence type="ECO:0000256" key="5">
    <source>
        <dbReference type="ARBA" id="ARBA00022643"/>
    </source>
</evidence>
<comment type="similarity">
    <text evidence="2 7">Belongs to the flavodoxin family.</text>
</comment>
<dbReference type="InterPro" id="IPR029039">
    <property type="entry name" value="Flavoprotein-like_sf"/>
</dbReference>
<dbReference type="GO" id="GO:0009055">
    <property type="term" value="F:electron transfer activity"/>
    <property type="evidence" value="ECO:0007669"/>
    <property type="project" value="UniProtKB-UniRule"/>
</dbReference>
<evidence type="ECO:0000313" key="9">
    <source>
        <dbReference type="EMBL" id="TCJ11691.1"/>
    </source>
</evidence>
<dbReference type="AlphaFoldDB" id="A0A4R1B1M1"/>
<comment type="caution">
    <text evidence="9">The sequence shown here is derived from an EMBL/GenBank/DDBJ whole genome shotgun (WGS) entry which is preliminary data.</text>
</comment>
<name>A0A4R1B1M1_9PROT</name>
<organism evidence="9 10">
    <name type="scientific">Parasulfuritortus cantonensis</name>
    <dbReference type="NCBI Taxonomy" id="2528202"/>
    <lineage>
        <taxon>Bacteria</taxon>
        <taxon>Pseudomonadati</taxon>
        <taxon>Pseudomonadota</taxon>
        <taxon>Betaproteobacteria</taxon>
        <taxon>Nitrosomonadales</taxon>
        <taxon>Thiobacillaceae</taxon>
        <taxon>Parasulfuritortus</taxon>
    </lineage>
</organism>
<evidence type="ECO:0000256" key="7">
    <source>
        <dbReference type="PIRNR" id="PIRNR038996"/>
    </source>
</evidence>
<evidence type="ECO:0000256" key="1">
    <source>
        <dbReference type="ARBA" id="ARBA00001917"/>
    </source>
</evidence>
<keyword evidence="6 7" id="KW-0249">Electron transport</keyword>
<evidence type="ECO:0000259" key="8">
    <source>
        <dbReference type="PROSITE" id="PS50902"/>
    </source>
</evidence>
<keyword evidence="10" id="KW-1185">Reference proteome</keyword>
<evidence type="ECO:0000256" key="3">
    <source>
        <dbReference type="ARBA" id="ARBA00022448"/>
    </source>
</evidence>
<dbReference type="Pfam" id="PF00258">
    <property type="entry name" value="Flavodoxin_1"/>
    <property type="match status" value="1"/>
</dbReference>
<evidence type="ECO:0000313" key="10">
    <source>
        <dbReference type="Proteomes" id="UP000295443"/>
    </source>
</evidence>
<dbReference type="InterPro" id="IPR050619">
    <property type="entry name" value="Flavodoxin"/>
</dbReference>
<feature type="domain" description="Flavodoxin-like" evidence="8">
    <location>
        <begin position="4"/>
        <end position="174"/>
    </location>
</feature>
<dbReference type="PIRSF" id="PIRSF038996">
    <property type="entry name" value="FldA"/>
    <property type="match status" value="1"/>
</dbReference>
<accession>A0A4R1B1M1</accession>
<sequence>MPRIGLFFGSNTGNTRKIAKMIKRRFPDNDDIADPLNVNKATPELVAGYSHLILGTPTLGEGAMPGLEADCQNPSWAEFLPQLAELDFTGKTVALYGLGDQEKYGDNFCDALGELYDFVVARGARVVGAWPTDGYEFMASKAEREGEFVGLVQDLDNQKMLLEARLEDWLKLIGPEFGLPL</sequence>
<dbReference type="PROSITE" id="PS50902">
    <property type="entry name" value="FLAVODOXIN_LIKE"/>
    <property type="match status" value="1"/>
</dbReference>
<protein>
    <recommendedName>
        <fullName evidence="7">Flavodoxin</fullName>
    </recommendedName>
</protein>
<comment type="function">
    <text evidence="7">Low-potential electron donor to a number of redox enzymes.</text>
</comment>
<dbReference type="InterPro" id="IPR008254">
    <property type="entry name" value="Flavodoxin/NO_synth"/>
</dbReference>
<dbReference type="OrthoDB" id="359268at2"/>
<comment type="cofactor">
    <cofactor evidence="1 7">
        <name>FMN</name>
        <dbReference type="ChEBI" id="CHEBI:58210"/>
    </cofactor>
</comment>
<gene>
    <name evidence="9" type="ORF">EZJ19_14855</name>
</gene>
<keyword evidence="4 7" id="KW-0285">Flavoprotein</keyword>
<dbReference type="GO" id="GO:0010181">
    <property type="term" value="F:FMN binding"/>
    <property type="evidence" value="ECO:0007669"/>
    <property type="project" value="UniProtKB-UniRule"/>
</dbReference>
<reference evidence="9 10" key="1">
    <citation type="submission" date="2019-03" db="EMBL/GenBank/DDBJ databases">
        <title>Genome sequence of Thiobacillaceae bacterium LSR1, a sulfur-oxidizing bacterium isolated from freshwater sediment.</title>
        <authorList>
            <person name="Li S."/>
        </authorList>
    </citation>
    <scope>NUCLEOTIDE SEQUENCE [LARGE SCALE GENOMIC DNA]</scope>
    <source>
        <strain evidence="9 10">LSR1</strain>
    </source>
</reference>
<dbReference type="InterPro" id="IPR010086">
    <property type="entry name" value="Flavodoxin_lc"/>
</dbReference>